<feature type="compositionally biased region" description="Polar residues" evidence="10">
    <location>
        <begin position="143"/>
        <end position="155"/>
    </location>
</feature>
<dbReference type="GO" id="GO:0005634">
    <property type="term" value="C:nucleus"/>
    <property type="evidence" value="ECO:0007669"/>
    <property type="project" value="UniProtKB-SubCell"/>
</dbReference>
<keyword evidence="6" id="KW-0862">Zinc</keyword>
<dbReference type="PANTHER" id="PTHR23226:SF377">
    <property type="entry name" value="ZINC FINGER AND SCAN DOMAIN-CONTAINING PROTEIN 20"/>
    <property type="match status" value="1"/>
</dbReference>
<dbReference type="FunFam" id="3.30.160.60:FF:001174">
    <property type="entry name" value="zinc finger protein 527 isoform X1"/>
    <property type="match status" value="1"/>
</dbReference>
<evidence type="ECO:0000256" key="10">
    <source>
        <dbReference type="SAM" id="MobiDB-lite"/>
    </source>
</evidence>
<keyword evidence="3" id="KW-0479">Metal-binding</keyword>
<dbReference type="FunFam" id="3.30.160.60:FF:000047">
    <property type="entry name" value="zinc finger protein OZF"/>
    <property type="match status" value="1"/>
</dbReference>
<dbReference type="GO" id="GO:0000978">
    <property type="term" value="F:RNA polymerase II cis-regulatory region sequence-specific DNA binding"/>
    <property type="evidence" value="ECO:0007669"/>
    <property type="project" value="TreeGrafter"/>
</dbReference>
<evidence type="ECO:0000256" key="5">
    <source>
        <dbReference type="ARBA" id="ARBA00022771"/>
    </source>
</evidence>
<name>A0A8C0U850_CYACU</name>
<evidence type="ECO:0000256" key="4">
    <source>
        <dbReference type="ARBA" id="ARBA00022737"/>
    </source>
</evidence>
<dbReference type="PANTHER" id="PTHR23226">
    <property type="entry name" value="ZINC FINGER AND SCAN DOMAIN-CONTAINING"/>
    <property type="match status" value="1"/>
</dbReference>
<keyword evidence="7" id="KW-0238">DNA-binding</keyword>
<feature type="domain" description="C2H2-type" evidence="11">
    <location>
        <begin position="163"/>
        <end position="190"/>
    </location>
</feature>
<dbReference type="GO" id="GO:0000981">
    <property type="term" value="F:DNA-binding transcription factor activity, RNA polymerase II-specific"/>
    <property type="evidence" value="ECO:0007669"/>
    <property type="project" value="TreeGrafter"/>
</dbReference>
<evidence type="ECO:0000313" key="13">
    <source>
        <dbReference type="Proteomes" id="UP000694410"/>
    </source>
</evidence>
<dbReference type="InterPro" id="IPR036236">
    <property type="entry name" value="Znf_C2H2_sf"/>
</dbReference>
<evidence type="ECO:0000256" key="3">
    <source>
        <dbReference type="ARBA" id="ARBA00022723"/>
    </source>
</evidence>
<feature type="compositionally biased region" description="Pro residues" evidence="10">
    <location>
        <begin position="298"/>
        <end position="307"/>
    </location>
</feature>
<organism evidence="12 13">
    <name type="scientific">Cyanistes caeruleus</name>
    <name type="common">Eurasian blue tit</name>
    <name type="synonym">Parus caeruleus</name>
    <dbReference type="NCBI Taxonomy" id="156563"/>
    <lineage>
        <taxon>Eukaryota</taxon>
        <taxon>Metazoa</taxon>
        <taxon>Chordata</taxon>
        <taxon>Craniata</taxon>
        <taxon>Vertebrata</taxon>
        <taxon>Euteleostomi</taxon>
        <taxon>Archelosauria</taxon>
        <taxon>Archosauria</taxon>
        <taxon>Dinosauria</taxon>
        <taxon>Saurischia</taxon>
        <taxon>Theropoda</taxon>
        <taxon>Coelurosauria</taxon>
        <taxon>Aves</taxon>
        <taxon>Neognathae</taxon>
        <taxon>Neoaves</taxon>
        <taxon>Telluraves</taxon>
        <taxon>Australaves</taxon>
        <taxon>Passeriformes</taxon>
        <taxon>Paridae</taxon>
        <taxon>Cyanistes</taxon>
    </lineage>
</organism>
<feature type="compositionally biased region" description="Low complexity" evidence="10">
    <location>
        <begin position="308"/>
        <end position="323"/>
    </location>
</feature>
<keyword evidence="5 9" id="KW-0863">Zinc-finger</keyword>
<evidence type="ECO:0000256" key="1">
    <source>
        <dbReference type="ARBA" id="ARBA00004123"/>
    </source>
</evidence>
<dbReference type="SUPFAM" id="SSF57667">
    <property type="entry name" value="beta-beta-alpha zinc fingers"/>
    <property type="match status" value="3"/>
</dbReference>
<dbReference type="FunFam" id="3.30.160.60:FF:001954">
    <property type="entry name" value="Zinc finger protein 787"/>
    <property type="match status" value="1"/>
</dbReference>
<evidence type="ECO:0000313" key="12">
    <source>
        <dbReference type="Ensembl" id="ENSCCEP00000004633.1"/>
    </source>
</evidence>
<keyword evidence="8" id="KW-0539">Nucleus</keyword>
<protein>
    <recommendedName>
        <fullName evidence="11">C2H2-type domain-containing protein</fullName>
    </recommendedName>
</protein>
<feature type="region of interest" description="Disordered" evidence="10">
    <location>
        <begin position="291"/>
        <end position="339"/>
    </location>
</feature>
<dbReference type="PROSITE" id="PS00028">
    <property type="entry name" value="ZINC_FINGER_C2H2_1"/>
    <property type="match status" value="5"/>
</dbReference>
<dbReference type="FunFam" id="3.30.160.60:FF:000358">
    <property type="entry name" value="zinc finger protein 24"/>
    <property type="match status" value="1"/>
</dbReference>
<accession>A0A8C0U850</accession>
<dbReference type="Pfam" id="PF00096">
    <property type="entry name" value="zf-C2H2"/>
    <property type="match status" value="5"/>
</dbReference>
<evidence type="ECO:0000259" key="11">
    <source>
        <dbReference type="PROSITE" id="PS50157"/>
    </source>
</evidence>
<reference evidence="12" key="2">
    <citation type="submission" date="2025-09" db="UniProtKB">
        <authorList>
            <consortium name="Ensembl"/>
        </authorList>
    </citation>
    <scope>IDENTIFICATION</scope>
</reference>
<dbReference type="SMART" id="SM00355">
    <property type="entry name" value="ZnF_C2H2"/>
    <property type="match status" value="5"/>
</dbReference>
<dbReference type="PROSITE" id="PS50157">
    <property type="entry name" value="ZINC_FINGER_C2H2_2"/>
    <property type="match status" value="5"/>
</dbReference>
<sequence>MERPLCPSGKVSSGSRATLDVPKGCSVVGPWWNGSCATAKNACPSRAGLAGAEGAAVCACSVLVPCSWKADSLPGAVWVGCALARRAMPVPGACGRGCPLGAGAPLGPGLDPSGAVGTEEKPWGSHTRRGCKPSPGSCEERPSQFQEHGQRSSLGSELEEKPHKCLECGKGFSYRSFLLRHQVIHTGEKPYECGECGKSFSQSSDLRNHQMIHTGEKRYECEKCGKSFTNTFYLIKHQVIHTGERPYTCLECGKSFGWSSYLRAHQVIHTGERPYTCLECGKSFGWSSDLRKHQMAHPNPPLGPPSASPAAPGAVGAGPCPSAGSGGAPGCRAPPGSWS</sequence>
<dbReference type="GO" id="GO:0008270">
    <property type="term" value="F:zinc ion binding"/>
    <property type="evidence" value="ECO:0007669"/>
    <property type="project" value="UniProtKB-KW"/>
</dbReference>
<feature type="compositionally biased region" description="Low complexity" evidence="10">
    <location>
        <begin position="330"/>
        <end position="339"/>
    </location>
</feature>
<comment type="subcellular location">
    <subcellularLocation>
        <location evidence="1">Nucleus</location>
    </subcellularLocation>
</comment>
<feature type="domain" description="C2H2-type" evidence="11">
    <location>
        <begin position="247"/>
        <end position="274"/>
    </location>
</feature>
<evidence type="ECO:0000256" key="2">
    <source>
        <dbReference type="ARBA" id="ARBA00006991"/>
    </source>
</evidence>
<reference evidence="12" key="1">
    <citation type="submission" date="2025-08" db="UniProtKB">
        <authorList>
            <consortium name="Ensembl"/>
        </authorList>
    </citation>
    <scope>IDENTIFICATION</scope>
</reference>
<dbReference type="Proteomes" id="UP000694410">
    <property type="component" value="Unplaced"/>
</dbReference>
<evidence type="ECO:0000256" key="6">
    <source>
        <dbReference type="ARBA" id="ARBA00022833"/>
    </source>
</evidence>
<comment type="similarity">
    <text evidence="2">Belongs to the krueppel C2H2-type zinc-finger protein family.</text>
</comment>
<keyword evidence="4" id="KW-0677">Repeat</keyword>
<dbReference type="AlphaFoldDB" id="A0A8C0U850"/>
<dbReference type="Ensembl" id="ENSCCET00000007655.1">
    <property type="protein sequence ID" value="ENSCCEP00000004633.1"/>
    <property type="gene ID" value="ENSCCEG00000005093.1"/>
</dbReference>
<feature type="domain" description="C2H2-type" evidence="11">
    <location>
        <begin position="219"/>
        <end position="246"/>
    </location>
</feature>
<feature type="region of interest" description="Disordered" evidence="10">
    <location>
        <begin position="109"/>
        <end position="158"/>
    </location>
</feature>
<evidence type="ECO:0000256" key="9">
    <source>
        <dbReference type="PROSITE-ProRule" id="PRU00042"/>
    </source>
</evidence>
<feature type="domain" description="C2H2-type" evidence="11">
    <location>
        <begin position="191"/>
        <end position="218"/>
    </location>
</feature>
<dbReference type="InterPro" id="IPR013087">
    <property type="entry name" value="Znf_C2H2_type"/>
</dbReference>
<evidence type="ECO:0000256" key="7">
    <source>
        <dbReference type="ARBA" id="ARBA00023125"/>
    </source>
</evidence>
<keyword evidence="13" id="KW-1185">Reference proteome</keyword>
<proteinExistence type="inferred from homology"/>
<feature type="domain" description="C2H2-type" evidence="11">
    <location>
        <begin position="275"/>
        <end position="297"/>
    </location>
</feature>
<dbReference type="Gene3D" id="3.30.160.60">
    <property type="entry name" value="Classic Zinc Finger"/>
    <property type="match status" value="5"/>
</dbReference>
<evidence type="ECO:0000256" key="8">
    <source>
        <dbReference type="ARBA" id="ARBA00023242"/>
    </source>
</evidence>
<dbReference type="FunFam" id="3.30.160.60:FF:002343">
    <property type="entry name" value="Zinc finger protein 33A"/>
    <property type="match status" value="1"/>
</dbReference>